<dbReference type="EMBL" id="BDIP01010673">
    <property type="protein sequence ID" value="GCA65314.1"/>
    <property type="molecule type" value="Genomic_DNA"/>
</dbReference>
<proteinExistence type="predicted"/>
<comment type="caution">
    <text evidence="1">The sequence shown here is derived from an EMBL/GenBank/DDBJ whole genome shotgun (WGS) entry which is preliminary data.</text>
</comment>
<organism evidence="1 2">
    <name type="scientific">Kipferlia bialata</name>
    <dbReference type="NCBI Taxonomy" id="797122"/>
    <lineage>
        <taxon>Eukaryota</taxon>
        <taxon>Metamonada</taxon>
        <taxon>Carpediemonas-like organisms</taxon>
        <taxon>Kipferlia</taxon>
    </lineage>
</organism>
<keyword evidence="2" id="KW-1185">Reference proteome</keyword>
<protein>
    <submittedName>
        <fullName evidence="1">Uncharacterized protein</fullName>
    </submittedName>
</protein>
<accession>A0A391NW00</accession>
<gene>
    <name evidence="1" type="ORF">KIPB_016836</name>
</gene>
<evidence type="ECO:0000313" key="1">
    <source>
        <dbReference type="EMBL" id="GCA65314.1"/>
    </source>
</evidence>
<dbReference type="Proteomes" id="UP000265618">
    <property type="component" value="Unassembled WGS sequence"/>
</dbReference>
<dbReference type="AlphaFoldDB" id="A0A391NW00"/>
<name>A0A391NW00_9EUKA</name>
<sequence length="109" mass="10527">MAGKSGTNSLTGGSVTIDAGASQNATTGVAGLVHVGTTTASAVHIGHAGTNTYIDHDLYVDEVITAAGDISIDAEASSAIHIGAASGTVNLSVASSSTTVLGTLTSLRS</sequence>
<evidence type="ECO:0000313" key="2">
    <source>
        <dbReference type="Proteomes" id="UP000265618"/>
    </source>
</evidence>
<reference evidence="1 2" key="1">
    <citation type="journal article" date="2018" name="PLoS ONE">
        <title>The draft genome of Kipferlia bialata reveals reductive genome evolution in fornicate parasites.</title>
        <authorList>
            <person name="Tanifuji G."/>
            <person name="Takabayashi S."/>
            <person name="Kume K."/>
            <person name="Takagi M."/>
            <person name="Nakayama T."/>
            <person name="Kamikawa R."/>
            <person name="Inagaki Y."/>
            <person name="Hashimoto T."/>
        </authorList>
    </citation>
    <scope>NUCLEOTIDE SEQUENCE [LARGE SCALE GENOMIC DNA]</scope>
    <source>
        <strain evidence="1">NY0173</strain>
    </source>
</reference>